<dbReference type="OrthoDB" id="9796683at2"/>
<dbReference type="CDD" id="cd00657">
    <property type="entry name" value="Ferritin_like"/>
    <property type="match status" value="1"/>
</dbReference>
<dbReference type="InterPro" id="IPR008331">
    <property type="entry name" value="Ferritin_DPS_dom"/>
</dbReference>
<feature type="domain" description="Ferritin/DPS" evidence="3">
    <location>
        <begin position="11"/>
        <end position="142"/>
    </location>
</feature>
<dbReference type="PANTHER" id="PTHR30295">
    <property type="entry name" value="BACTERIOFERRITIN"/>
    <property type="match status" value="1"/>
</dbReference>
<dbReference type="EMBL" id="FTMD01000017">
    <property type="protein sequence ID" value="SIR49149.1"/>
    <property type="molecule type" value="Genomic_DNA"/>
</dbReference>
<dbReference type="GO" id="GO:0004322">
    <property type="term" value="F:ferroxidase activity"/>
    <property type="evidence" value="ECO:0007669"/>
    <property type="project" value="TreeGrafter"/>
</dbReference>
<dbReference type="GO" id="GO:0006879">
    <property type="term" value="P:intracellular iron ion homeostasis"/>
    <property type="evidence" value="ECO:0007669"/>
    <property type="project" value="UniProtKB-KW"/>
</dbReference>
<dbReference type="GO" id="GO:0008199">
    <property type="term" value="F:ferric iron binding"/>
    <property type="evidence" value="ECO:0007669"/>
    <property type="project" value="InterPro"/>
</dbReference>
<dbReference type="Gene3D" id="1.20.1260.10">
    <property type="match status" value="1"/>
</dbReference>
<keyword evidence="2" id="KW-0408">Iron</keyword>
<name>A0A1N7BCR9_9RHOO</name>
<dbReference type="GO" id="GO:0005829">
    <property type="term" value="C:cytosol"/>
    <property type="evidence" value="ECO:0007669"/>
    <property type="project" value="TreeGrafter"/>
</dbReference>
<dbReference type="PANTHER" id="PTHR30295:SF0">
    <property type="entry name" value="BACTERIOFERRITIN"/>
    <property type="match status" value="1"/>
</dbReference>
<dbReference type="STRING" id="34027.SAMN05421829_11747"/>
<keyword evidence="5" id="KW-1185">Reference proteome</keyword>
<evidence type="ECO:0000259" key="3">
    <source>
        <dbReference type="Pfam" id="PF00210"/>
    </source>
</evidence>
<accession>A0A1N7BCR9</accession>
<evidence type="ECO:0000256" key="1">
    <source>
        <dbReference type="ARBA" id="ARBA00022434"/>
    </source>
</evidence>
<keyword evidence="1" id="KW-0409">Iron storage</keyword>
<dbReference type="Proteomes" id="UP000186819">
    <property type="component" value="Unassembled WGS sequence"/>
</dbReference>
<evidence type="ECO:0000313" key="4">
    <source>
        <dbReference type="EMBL" id="SIR49149.1"/>
    </source>
</evidence>
<dbReference type="Pfam" id="PF00210">
    <property type="entry name" value="Ferritin"/>
    <property type="match status" value="1"/>
</dbReference>
<gene>
    <name evidence="4" type="ORF">SAMN05421829_11747</name>
</gene>
<evidence type="ECO:0000256" key="2">
    <source>
        <dbReference type="ARBA" id="ARBA00023004"/>
    </source>
</evidence>
<dbReference type="RefSeq" id="WP_076603930.1">
    <property type="nucleotide sequence ID" value="NZ_FTMD01000017.1"/>
</dbReference>
<dbReference type="SUPFAM" id="SSF47240">
    <property type="entry name" value="Ferritin-like"/>
    <property type="match status" value="1"/>
</dbReference>
<dbReference type="InterPro" id="IPR012347">
    <property type="entry name" value="Ferritin-like"/>
</dbReference>
<organism evidence="4 5">
    <name type="scientific">Aromatoleum tolulyticum</name>
    <dbReference type="NCBI Taxonomy" id="34027"/>
    <lineage>
        <taxon>Bacteria</taxon>
        <taxon>Pseudomonadati</taxon>
        <taxon>Pseudomonadota</taxon>
        <taxon>Betaproteobacteria</taxon>
        <taxon>Rhodocyclales</taxon>
        <taxon>Rhodocyclaceae</taxon>
        <taxon>Aromatoleum</taxon>
    </lineage>
</organism>
<dbReference type="AlphaFoldDB" id="A0A1N7BCR9"/>
<protein>
    <submittedName>
        <fullName evidence="4">Bacterioferritin</fullName>
    </submittedName>
</protein>
<reference evidence="5" key="1">
    <citation type="submission" date="2017-01" db="EMBL/GenBank/DDBJ databases">
        <authorList>
            <person name="Varghese N."/>
            <person name="Submissions S."/>
        </authorList>
    </citation>
    <scope>NUCLEOTIDE SEQUENCE [LARGE SCALE GENOMIC DNA]</scope>
    <source>
        <strain evidence="5">ATCC 51758</strain>
    </source>
</reference>
<dbReference type="InterPro" id="IPR009078">
    <property type="entry name" value="Ferritin-like_SF"/>
</dbReference>
<evidence type="ECO:0000313" key="5">
    <source>
        <dbReference type="Proteomes" id="UP000186819"/>
    </source>
</evidence>
<proteinExistence type="predicted"/>
<dbReference type="GO" id="GO:0020037">
    <property type="term" value="F:heme binding"/>
    <property type="evidence" value="ECO:0007669"/>
    <property type="project" value="TreeGrafter"/>
</dbReference>
<sequence length="155" mass="17209">MAELDKEAVVAALDRILEAELAGVVRYTHYSFLVFGFGRIPIVSWLNTQAEESLQHARMAGEWITTLGAHPSLAIGPLLDSHQHDIGAMLRESLESERSALKLYDELLALVADRSVALEEYARQMVQTEELHLAEVDKMLRKPGDLSAFAPARPT</sequence>